<feature type="domain" description="Luciferase-like" evidence="2">
    <location>
        <begin position="4"/>
        <end position="299"/>
    </location>
</feature>
<organism evidence="3 4">
    <name type="scientific">Aquibacillus koreensis</name>
    <dbReference type="NCBI Taxonomy" id="279446"/>
    <lineage>
        <taxon>Bacteria</taxon>
        <taxon>Bacillati</taxon>
        <taxon>Bacillota</taxon>
        <taxon>Bacilli</taxon>
        <taxon>Bacillales</taxon>
        <taxon>Bacillaceae</taxon>
        <taxon>Aquibacillus</taxon>
    </lineage>
</organism>
<dbReference type="AlphaFoldDB" id="A0A9X3WIZ7"/>
<evidence type="ECO:0000313" key="4">
    <source>
        <dbReference type="Proteomes" id="UP001145072"/>
    </source>
</evidence>
<dbReference type="InterPro" id="IPR050766">
    <property type="entry name" value="Bact_Lucif_Oxidored"/>
</dbReference>
<proteinExistence type="predicted"/>
<evidence type="ECO:0000256" key="1">
    <source>
        <dbReference type="ARBA" id="ARBA00007789"/>
    </source>
</evidence>
<dbReference type="Pfam" id="PF00296">
    <property type="entry name" value="Bac_luciferase"/>
    <property type="match status" value="1"/>
</dbReference>
<dbReference type="InterPro" id="IPR019949">
    <property type="entry name" value="CmoO-like"/>
</dbReference>
<reference evidence="3" key="1">
    <citation type="submission" date="2022-06" db="EMBL/GenBank/DDBJ databases">
        <title>Aquibacillus sp. a new bacterium isolated from soil saline samples.</title>
        <authorList>
            <person name="Galisteo C."/>
            <person name="De La Haba R."/>
            <person name="Sanchez-Porro C."/>
            <person name="Ventosa A."/>
        </authorList>
    </citation>
    <scope>NUCLEOTIDE SEQUENCE</scope>
    <source>
        <strain evidence="3">JCM 12387</strain>
    </source>
</reference>
<dbReference type="Gene3D" id="3.20.20.30">
    <property type="entry name" value="Luciferase-like domain"/>
    <property type="match status" value="1"/>
</dbReference>
<protein>
    <submittedName>
        <fullName evidence="3">LLM class flavin-dependent oxidoreductase</fullName>
    </submittedName>
</protein>
<dbReference type="Proteomes" id="UP001145072">
    <property type="component" value="Unassembled WGS sequence"/>
</dbReference>
<sequence length="334" mass="36984">MLKLSILDQTPIPLGSSAQEELENTTKLAQIAERLGYHRFWVSEHHLETLGHSSPEILIPHIASHTSTIRVGSGGVMLPHYSAYKVAENFRLLEALYPGRIDLGVGRAPGGIPLATNALQEHKHTYHDTYEEQIKDLIYYLTGSQDPNHRFRGLKAMPDIDTKPTIWVLGSSGGSAGLASSNGISYAFAHFISGQHGGSVVSRYKQSFQPSEMQRTPASMIAFFLVCAETDEEAEQLATSIDVQFLQVAKGEKSDGILSPEQAIKYPFTPTDHQIVRENRNKMLVGSPETVKAKLETLSEEYNTDEFMLASIMHDFHAKVKSYQLLAKAFGLKD</sequence>
<dbReference type="PANTHER" id="PTHR30137:SF19">
    <property type="entry name" value="LUCIFERASE-LIKE MONOOXYGENASE"/>
    <property type="match status" value="1"/>
</dbReference>
<dbReference type="InterPro" id="IPR011251">
    <property type="entry name" value="Luciferase-like_dom"/>
</dbReference>
<dbReference type="InterPro" id="IPR036661">
    <property type="entry name" value="Luciferase-like_sf"/>
</dbReference>
<dbReference type="FunFam" id="3.20.20.30:FF:000002">
    <property type="entry name" value="LLM class flavin-dependent oxidoreductase"/>
    <property type="match status" value="1"/>
</dbReference>
<comment type="caution">
    <text evidence="3">The sequence shown here is derived from an EMBL/GenBank/DDBJ whole genome shotgun (WGS) entry which is preliminary data.</text>
</comment>
<gene>
    <name evidence="3" type="ORF">NC661_11010</name>
</gene>
<dbReference type="NCBIfam" id="TIGR03558">
    <property type="entry name" value="oxido_grp_1"/>
    <property type="match status" value="1"/>
</dbReference>
<accession>A0A9X3WIZ7</accession>
<dbReference type="SUPFAM" id="SSF51679">
    <property type="entry name" value="Bacterial luciferase-like"/>
    <property type="match status" value="1"/>
</dbReference>
<dbReference type="PANTHER" id="PTHR30137">
    <property type="entry name" value="LUCIFERASE-LIKE MONOOXYGENASE"/>
    <property type="match status" value="1"/>
</dbReference>
<dbReference type="RefSeq" id="WP_259872284.1">
    <property type="nucleotide sequence ID" value="NZ_JAMQJZ010000007.1"/>
</dbReference>
<dbReference type="GO" id="GO:0005829">
    <property type="term" value="C:cytosol"/>
    <property type="evidence" value="ECO:0007669"/>
    <property type="project" value="TreeGrafter"/>
</dbReference>
<name>A0A9X3WIZ7_9BACI</name>
<comment type="similarity">
    <text evidence="1">To bacterial alkanal monooxygenase alpha and beta chains.</text>
</comment>
<keyword evidence="4" id="KW-1185">Reference proteome</keyword>
<dbReference type="GO" id="GO:0016705">
    <property type="term" value="F:oxidoreductase activity, acting on paired donors, with incorporation or reduction of molecular oxygen"/>
    <property type="evidence" value="ECO:0007669"/>
    <property type="project" value="InterPro"/>
</dbReference>
<evidence type="ECO:0000313" key="3">
    <source>
        <dbReference type="EMBL" id="MDC3420897.1"/>
    </source>
</evidence>
<dbReference type="CDD" id="cd00347">
    <property type="entry name" value="Flavin_utilizing_monoxygenases"/>
    <property type="match status" value="2"/>
</dbReference>
<evidence type="ECO:0000259" key="2">
    <source>
        <dbReference type="Pfam" id="PF00296"/>
    </source>
</evidence>
<dbReference type="EMBL" id="JAMQJZ010000007">
    <property type="protein sequence ID" value="MDC3420897.1"/>
    <property type="molecule type" value="Genomic_DNA"/>
</dbReference>